<dbReference type="AlphaFoldDB" id="A0A2S3ZU78"/>
<dbReference type="PANTHER" id="PTHR40254">
    <property type="entry name" value="BLR0577 PROTEIN"/>
    <property type="match status" value="1"/>
</dbReference>
<dbReference type="InterPro" id="IPR052189">
    <property type="entry name" value="L-asp_N-monooxygenase_NS-form"/>
</dbReference>
<evidence type="ECO:0000259" key="1">
    <source>
        <dbReference type="Pfam" id="PF13454"/>
    </source>
</evidence>
<dbReference type="SUPFAM" id="SSF51905">
    <property type="entry name" value="FAD/NAD(P)-binding domain"/>
    <property type="match status" value="1"/>
</dbReference>
<dbReference type="InterPro" id="IPR036188">
    <property type="entry name" value="FAD/NAD-bd_sf"/>
</dbReference>
<dbReference type="RefSeq" id="WP_103466615.1">
    <property type="nucleotide sequence ID" value="NZ_PPXC01000012.1"/>
</dbReference>
<accession>A0A2S3ZU78</accession>
<dbReference type="Pfam" id="PF13454">
    <property type="entry name" value="NAD_binding_9"/>
    <property type="match status" value="1"/>
</dbReference>
<evidence type="ECO:0000313" key="2">
    <source>
        <dbReference type="EMBL" id="POH72639.1"/>
    </source>
</evidence>
<dbReference type="InterPro" id="IPR038732">
    <property type="entry name" value="HpyO/CreE_NAD-binding"/>
</dbReference>
<evidence type="ECO:0000313" key="3">
    <source>
        <dbReference type="Proteomes" id="UP000237061"/>
    </source>
</evidence>
<dbReference type="Proteomes" id="UP000237061">
    <property type="component" value="Unassembled WGS sequence"/>
</dbReference>
<comment type="caution">
    <text evidence="2">The sequence shown here is derived from an EMBL/GenBank/DDBJ whole genome shotgun (WGS) entry which is preliminary data.</text>
</comment>
<proteinExistence type="predicted"/>
<name>A0A2S3ZU78_ARTGL</name>
<keyword evidence="3" id="KW-1185">Reference proteome</keyword>
<sequence length="544" mass="57887">MIRLAVIGGGPKSLFALLALHDRLTSASSRQITVDVFDPFPPGSGSVWRGEQPDVLRLNVNMGIVDASSSLSSENFSAWVRRVAPESPAEKYPQRVLVGRYLREQFQLLSQHGNMAVVHAPFVVTGVERAGSTWRVSGPFGSHHYDEVLLATGHGLADAVPFTPFPGAANQHALIGDYSTLTTENIPAESTVWIRGAALTAYDVALLLTEGRGGSWQWPDGDCHDGAGVHYLASGGEPLHIVLSSRSGSLMYPKSESVPERVSACVSHYKQPLREWGRQVRDEVPDCGVGLSGMWSILLDCAQECAHLMGSTASALSLWRTAMTGRSADPGLDAGTLASAVTTAAGLRGSLAVNHYAAPITTAWLWARVWSGLYADLVLVMDRLPRSNQARKEFVRVAHNLERFAFGPPELTALKLVALFDSGILRLATPGESPPHGAVLVDAVTPGPGALHTAAPGGRPSSDIIAGLLHSGHVSVGDGDRGLLTDVDGTALARDGSRTESLAALGRPTEDPTLGHDTLNRGLHGEYGLWAQRVADRVIDQFDS</sequence>
<organism evidence="2 3">
    <name type="scientific">Arthrobacter glacialis</name>
    <dbReference type="NCBI Taxonomy" id="1664"/>
    <lineage>
        <taxon>Bacteria</taxon>
        <taxon>Bacillati</taxon>
        <taxon>Actinomycetota</taxon>
        <taxon>Actinomycetes</taxon>
        <taxon>Micrococcales</taxon>
        <taxon>Micrococcaceae</taxon>
        <taxon>Arthrobacter</taxon>
    </lineage>
</organism>
<dbReference type="PANTHER" id="PTHR40254:SF1">
    <property type="entry name" value="BLR0577 PROTEIN"/>
    <property type="match status" value="1"/>
</dbReference>
<dbReference type="EMBL" id="PPXC01000012">
    <property type="protein sequence ID" value="POH72639.1"/>
    <property type="molecule type" value="Genomic_DNA"/>
</dbReference>
<feature type="domain" description="FAD-dependent urate hydroxylase HpyO/Asp monooxygenase CreE-like FAD/NAD(P)-binding" evidence="1">
    <location>
        <begin position="5"/>
        <end position="154"/>
    </location>
</feature>
<dbReference type="Gene3D" id="3.50.50.60">
    <property type="entry name" value="FAD/NAD(P)-binding domain"/>
    <property type="match status" value="1"/>
</dbReference>
<protein>
    <recommendedName>
        <fullName evidence="1">FAD-dependent urate hydroxylase HpyO/Asp monooxygenase CreE-like FAD/NAD(P)-binding domain-containing protein</fullName>
    </recommendedName>
</protein>
<reference evidence="2 3" key="1">
    <citation type="submission" date="2018-01" db="EMBL/GenBank/DDBJ databases">
        <title>Arthrobacter sp. nov., from glaciers in China.</title>
        <authorList>
            <person name="Liu Q."/>
            <person name="Xin Y.-H."/>
        </authorList>
    </citation>
    <scope>NUCLEOTIDE SEQUENCE [LARGE SCALE GENOMIC DNA]</scope>
    <source>
        <strain evidence="2 3">HLT2-12-2</strain>
    </source>
</reference>
<gene>
    <name evidence="2" type="ORF">CVS27_14810</name>
</gene>